<dbReference type="Proteomes" id="UP000677228">
    <property type="component" value="Unassembled WGS sequence"/>
</dbReference>
<protein>
    <submittedName>
        <fullName evidence="1">Uncharacterized protein</fullName>
    </submittedName>
</protein>
<proteinExistence type="predicted"/>
<dbReference type="AlphaFoldDB" id="A0A8S2FAQ9"/>
<dbReference type="Proteomes" id="UP000682733">
    <property type="component" value="Unassembled WGS sequence"/>
</dbReference>
<reference evidence="1" key="1">
    <citation type="submission" date="2021-02" db="EMBL/GenBank/DDBJ databases">
        <authorList>
            <person name="Nowell W R."/>
        </authorList>
    </citation>
    <scope>NUCLEOTIDE SEQUENCE</scope>
</reference>
<dbReference type="EMBL" id="CAJOBA010048262">
    <property type="protein sequence ID" value="CAF4210620.1"/>
    <property type="molecule type" value="Genomic_DNA"/>
</dbReference>
<feature type="non-terminal residue" evidence="1">
    <location>
        <position position="1"/>
    </location>
</feature>
<name>A0A8S2FAQ9_9BILA</name>
<evidence type="ECO:0000313" key="1">
    <source>
        <dbReference type="EMBL" id="CAF1404500.1"/>
    </source>
</evidence>
<sequence length="273" mass="32394">MSIYRGVCEIEVRLPDGFPKKVGTILKQISIDCKISLRKCRRLTGMLAASRYRWTKVKGNGRRIRQTIYSRRTGKRKKQQEEKEKSIEDVIIIWLDQNVNNQLPSKRKNNVRQIINSLKTFDNEEECLRYINEMVSSQFVPNWLCRTFIRKIGDFVHVLYVYVYCEAEDKHSSWTKTYSRIVGIYTNEHTLLTQITQDVSTFFQNSLTLSVVNTIDTSEKSVQDLTKDQAKFMYWQLLIETLLRLPRTSHTKQELFQECRQHYKSNAYQQEKI</sequence>
<accession>A0A8S2FAQ9</accession>
<dbReference type="EMBL" id="CAJNOK010026527">
    <property type="protein sequence ID" value="CAF1404500.1"/>
    <property type="molecule type" value="Genomic_DNA"/>
</dbReference>
<comment type="caution">
    <text evidence="1">The sequence shown here is derived from an EMBL/GenBank/DDBJ whole genome shotgun (WGS) entry which is preliminary data.</text>
</comment>
<gene>
    <name evidence="1" type="ORF">OVA965_LOCUS33154</name>
    <name evidence="2" type="ORF">TMI583_LOCUS34034</name>
</gene>
<evidence type="ECO:0000313" key="3">
    <source>
        <dbReference type="Proteomes" id="UP000677228"/>
    </source>
</evidence>
<organism evidence="1 3">
    <name type="scientific">Didymodactylos carnosus</name>
    <dbReference type="NCBI Taxonomy" id="1234261"/>
    <lineage>
        <taxon>Eukaryota</taxon>
        <taxon>Metazoa</taxon>
        <taxon>Spiralia</taxon>
        <taxon>Gnathifera</taxon>
        <taxon>Rotifera</taxon>
        <taxon>Eurotatoria</taxon>
        <taxon>Bdelloidea</taxon>
        <taxon>Philodinida</taxon>
        <taxon>Philodinidae</taxon>
        <taxon>Didymodactylos</taxon>
    </lineage>
</organism>
<evidence type="ECO:0000313" key="2">
    <source>
        <dbReference type="EMBL" id="CAF4210620.1"/>
    </source>
</evidence>